<evidence type="ECO:0000256" key="3">
    <source>
        <dbReference type="ARBA" id="ARBA00022512"/>
    </source>
</evidence>
<dbReference type="PANTHER" id="PTHR31375">
    <property type="match status" value="1"/>
</dbReference>
<dbReference type="InterPro" id="IPR012334">
    <property type="entry name" value="Pectin_lyas_fold"/>
</dbReference>
<accession>A0A699IZ89</accession>
<dbReference type="Gene3D" id="2.160.20.10">
    <property type="entry name" value="Single-stranded right-handed beta-helix, Pectin lyase-like"/>
    <property type="match status" value="1"/>
</dbReference>
<keyword evidence="5 8" id="KW-0378">Hydrolase</keyword>
<proteinExistence type="inferred from homology"/>
<dbReference type="AlphaFoldDB" id="A0A699IZ89"/>
<evidence type="ECO:0000256" key="4">
    <source>
        <dbReference type="ARBA" id="ARBA00022525"/>
    </source>
</evidence>
<evidence type="ECO:0000256" key="1">
    <source>
        <dbReference type="ARBA" id="ARBA00004191"/>
    </source>
</evidence>
<evidence type="ECO:0000256" key="9">
    <source>
        <dbReference type="SAM" id="SignalP"/>
    </source>
</evidence>
<keyword evidence="3" id="KW-0134">Cell wall</keyword>
<evidence type="ECO:0000256" key="7">
    <source>
        <dbReference type="ARBA" id="ARBA00023316"/>
    </source>
</evidence>
<dbReference type="InterPro" id="IPR011050">
    <property type="entry name" value="Pectin_lyase_fold/virulence"/>
</dbReference>
<gene>
    <name evidence="10" type="ORF">Tci_569878</name>
</gene>
<evidence type="ECO:0000256" key="2">
    <source>
        <dbReference type="ARBA" id="ARBA00008834"/>
    </source>
</evidence>
<dbReference type="EMBL" id="BKCJ010350608">
    <property type="protein sequence ID" value="GEZ97905.1"/>
    <property type="molecule type" value="Genomic_DNA"/>
</dbReference>
<feature type="chain" id="PRO_5025355858" evidence="9">
    <location>
        <begin position="20"/>
        <end position="185"/>
    </location>
</feature>
<keyword evidence="7" id="KW-0961">Cell wall biogenesis/degradation</keyword>
<organism evidence="10">
    <name type="scientific">Tanacetum cinerariifolium</name>
    <name type="common">Dalmatian daisy</name>
    <name type="synonym">Chrysanthemum cinerariifolium</name>
    <dbReference type="NCBI Taxonomy" id="118510"/>
    <lineage>
        <taxon>Eukaryota</taxon>
        <taxon>Viridiplantae</taxon>
        <taxon>Streptophyta</taxon>
        <taxon>Embryophyta</taxon>
        <taxon>Tracheophyta</taxon>
        <taxon>Spermatophyta</taxon>
        <taxon>Magnoliopsida</taxon>
        <taxon>eudicotyledons</taxon>
        <taxon>Gunneridae</taxon>
        <taxon>Pentapetalae</taxon>
        <taxon>asterids</taxon>
        <taxon>campanulids</taxon>
        <taxon>Asterales</taxon>
        <taxon>Asteraceae</taxon>
        <taxon>Asteroideae</taxon>
        <taxon>Anthemideae</taxon>
        <taxon>Anthemidinae</taxon>
        <taxon>Tanacetum</taxon>
    </lineage>
</organism>
<comment type="subcellular location">
    <subcellularLocation>
        <location evidence="1">Secreted</location>
        <location evidence="1">Cell wall</location>
    </subcellularLocation>
</comment>
<comment type="similarity">
    <text evidence="2 8">Belongs to the glycosyl hydrolase 28 family.</text>
</comment>
<keyword evidence="9" id="KW-0732">Signal</keyword>
<dbReference type="GO" id="GO:0004650">
    <property type="term" value="F:polygalacturonase activity"/>
    <property type="evidence" value="ECO:0007669"/>
    <property type="project" value="InterPro"/>
</dbReference>
<feature type="non-terminal residue" evidence="10">
    <location>
        <position position="185"/>
    </location>
</feature>
<dbReference type="SUPFAM" id="SSF51126">
    <property type="entry name" value="Pectin lyase-like"/>
    <property type="match status" value="1"/>
</dbReference>
<dbReference type="InterPro" id="IPR000743">
    <property type="entry name" value="Glyco_hydro_28"/>
</dbReference>
<protein>
    <submittedName>
        <fullName evidence="10">Exopolygalacturonase-like</fullName>
    </submittedName>
</protein>
<comment type="caution">
    <text evidence="10">The sequence shown here is derived from an EMBL/GenBank/DDBJ whole genome shotgun (WGS) entry which is preliminary data.</text>
</comment>
<reference evidence="10" key="1">
    <citation type="journal article" date="2019" name="Sci. Rep.">
        <title>Draft genome of Tanacetum cinerariifolium, the natural source of mosquito coil.</title>
        <authorList>
            <person name="Yamashiro T."/>
            <person name="Shiraishi A."/>
            <person name="Satake H."/>
            <person name="Nakayama K."/>
        </authorList>
    </citation>
    <scope>NUCLEOTIDE SEQUENCE</scope>
</reference>
<evidence type="ECO:0000256" key="8">
    <source>
        <dbReference type="RuleBase" id="RU361169"/>
    </source>
</evidence>
<name>A0A699IZ89_TANCI</name>
<evidence type="ECO:0000313" key="10">
    <source>
        <dbReference type="EMBL" id="GEZ97905.1"/>
    </source>
</evidence>
<evidence type="ECO:0000256" key="5">
    <source>
        <dbReference type="ARBA" id="ARBA00022801"/>
    </source>
</evidence>
<keyword evidence="4" id="KW-0964">Secreted</keyword>
<feature type="signal peptide" evidence="9">
    <location>
        <begin position="1"/>
        <end position="19"/>
    </location>
</feature>
<evidence type="ECO:0000256" key="6">
    <source>
        <dbReference type="ARBA" id="ARBA00023295"/>
    </source>
</evidence>
<dbReference type="Pfam" id="PF00295">
    <property type="entry name" value="Glyco_hydro_28"/>
    <property type="match status" value="1"/>
</dbReference>
<dbReference type="GO" id="GO:0005975">
    <property type="term" value="P:carbohydrate metabolic process"/>
    <property type="evidence" value="ECO:0007669"/>
    <property type="project" value="InterPro"/>
</dbReference>
<sequence length="185" mass="20817">MLSFIHLLPLFFFLSSAAAFRPTFNVMSYGARTNRFTDNSYAFRRAWNDACASNTGGTVWIPGGNYIVGAVVFQGPCKGSVNFIIKGTLEALDNPANMFLDNWITFSHVDHLLVSGGGYLHGHGSSVWRHNDCATNLRCKKLPFTMRFEFVTNSRINYIQSIDSRSGNFDLYACQNMDMSNIWIK</sequence>
<dbReference type="GO" id="GO:0071555">
    <property type="term" value="P:cell wall organization"/>
    <property type="evidence" value="ECO:0007669"/>
    <property type="project" value="UniProtKB-KW"/>
</dbReference>
<keyword evidence="6 8" id="KW-0326">Glycosidase</keyword>